<sequence>MTMVSLKHLGAVFLSPVLTLFNQQMEKNLVQGDRLFFLAREGYWLEKSYHAYMNAQGQVADSRYMLVSRGFLFKIGLLKPSSYPYSLGFNFTGTIYQLLRTRFILSDVSINQIFTAKEQKQNVCLPDDMVTVSQLLESKLDKLTPIISQSADAYRSYLESLGYFESSVNVVDVGYSGSIQKLLTILFGKSTKGHYLIASKPGETAVAGNTVSMHGYLKEGVKLEEGYLPLDRSMFLESLLTAPQGQFQDIRYSALNNHTFDFYFGRKVASQHNFHMLEQICNGALEQMTEYSKKGIEFTVEEVESILQAYVGKKGMFPRHAWPLFSIDDDISNTGTVNAIEFFGLSL</sequence>
<reference evidence="1 2" key="1">
    <citation type="submission" date="2019-03" db="EMBL/GenBank/DDBJ databases">
        <title>Genomic Encyclopedia of Archaeal and Bacterial Type Strains, Phase II (KMG-II): from individual species to whole genera.</title>
        <authorList>
            <person name="Goeker M."/>
        </authorList>
    </citation>
    <scope>NUCLEOTIDE SEQUENCE [LARGE SCALE GENOMIC DNA]</scope>
    <source>
        <strain evidence="1 2">DSM 15388</strain>
    </source>
</reference>
<keyword evidence="2" id="KW-1185">Reference proteome</keyword>
<dbReference type="Proteomes" id="UP000295793">
    <property type="component" value="Unassembled WGS sequence"/>
</dbReference>
<comment type="caution">
    <text evidence="1">The sequence shown here is derived from an EMBL/GenBank/DDBJ whole genome shotgun (WGS) entry which is preliminary data.</text>
</comment>
<evidence type="ECO:0000313" key="2">
    <source>
        <dbReference type="Proteomes" id="UP000295793"/>
    </source>
</evidence>
<gene>
    <name evidence="1" type="ORF">BCF53_10438</name>
</gene>
<dbReference type="EMBL" id="SLZR01000004">
    <property type="protein sequence ID" value="TCS41934.1"/>
    <property type="molecule type" value="Genomic_DNA"/>
</dbReference>
<evidence type="ECO:0000313" key="1">
    <source>
        <dbReference type="EMBL" id="TCS41934.1"/>
    </source>
</evidence>
<name>A0A4R3I9X9_9GAMM</name>
<organism evidence="1 2">
    <name type="scientific">Reinekea marinisedimentorum</name>
    <dbReference type="NCBI Taxonomy" id="230495"/>
    <lineage>
        <taxon>Bacteria</taxon>
        <taxon>Pseudomonadati</taxon>
        <taxon>Pseudomonadota</taxon>
        <taxon>Gammaproteobacteria</taxon>
        <taxon>Oceanospirillales</taxon>
        <taxon>Saccharospirillaceae</taxon>
        <taxon>Reinekea</taxon>
    </lineage>
</organism>
<dbReference type="AlphaFoldDB" id="A0A4R3I9X9"/>
<protein>
    <submittedName>
        <fullName evidence="1">Uncharacterized protein</fullName>
    </submittedName>
</protein>
<proteinExistence type="predicted"/>
<accession>A0A4R3I9X9</accession>